<evidence type="ECO:0000313" key="1">
    <source>
        <dbReference type="EMBL" id="KAF7683340.1"/>
    </source>
</evidence>
<dbReference type="Proteomes" id="UP001516464">
    <property type="component" value="Unassembled WGS sequence"/>
</dbReference>
<dbReference type="EMBL" id="SBIQ01000097">
    <property type="protein sequence ID" value="KAF7683340.1"/>
    <property type="molecule type" value="Genomic_DNA"/>
</dbReference>
<sequence length="148" mass="16893">MSDYEADDNSGEEYAAQWQEFFDDLINEANGVFNNCELINKETGLAFCSTEKRGSEEEIDFCYNLVMNSNKEGPPSVMYMGKKFIFLRKIEEGDDKTPSFLFMRAETNEENAIEGCVCKCAFDEFLFIATFNKSKMSEALRIVAKALE</sequence>
<reference evidence="1 2" key="1">
    <citation type="submission" date="2019-01" db="EMBL/GenBank/DDBJ databases">
        <title>Genomes sequencing and comparative genomics of infectious freshwater microsporidia, Cucumispora dikerogammari and Thelohania contejeani.</title>
        <authorList>
            <person name="Cormier A."/>
            <person name="Giraud I."/>
            <person name="Wattier R."/>
            <person name="Teixeira M."/>
            <person name="Grandjean F."/>
            <person name="Rigaud T."/>
            <person name="Cordaux R."/>
        </authorList>
    </citation>
    <scope>NUCLEOTIDE SEQUENCE [LARGE SCALE GENOMIC DNA]</scope>
    <source>
        <strain evidence="1">T1</strain>
        <tissue evidence="1">Spores</tissue>
    </source>
</reference>
<organism evidence="1 2">
    <name type="scientific">Astathelohania contejeani</name>
    <dbReference type="NCBI Taxonomy" id="164912"/>
    <lineage>
        <taxon>Eukaryota</taxon>
        <taxon>Fungi</taxon>
        <taxon>Fungi incertae sedis</taxon>
        <taxon>Microsporidia</taxon>
        <taxon>Astathelohaniidae</taxon>
        <taxon>Astathelohania</taxon>
    </lineage>
</organism>
<accession>A0ABQ7HZ12</accession>
<keyword evidence="2" id="KW-1185">Reference proteome</keyword>
<proteinExistence type="predicted"/>
<comment type="caution">
    <text evidence="1">The sequence shown here is derived from an EMBL/GenBank/DDBJ whole genome shotgun (WGS) entry which is preliminary data.</text>
</comment>
<evidence type="ECO:0008006" key="3">
    <source>
        <dbReference type="Google" id="ProtNLM"/>
    </source>
</evidence>
<gene>
    <name evidence="1" type="ORF">TCON_1451</name>
</gene>
<name>A0ABQ7HZ12_9MICR</name>
<evidence type="ECO:0000313" key="2">
    <source>
        <dbReference type="Proteomes" id="UP001516464"/>
    </source>
</evidence>
<protein>
    <recommendedName>
        <fullName evidence="3">Profilin</fullName>
    </recommendedName>
</protein>